<dbReference type="InterPro" id="IPR001544">
    <property type="entry name" value="Aminotrans_IV"/>
</dbReference>
<comment type="catalytic activity">
    <reaction evidence="13 17">
        <text>L-leucine + 2-oxoglutarate = 4-methyl-2-oxopentanoate + L-glutamate</text>
        <dbReference type="Rhea" id="RHEA:18321"/>
        <dbReference type="ChEBI" id="CHEBI:16810"/>
        <dbReference type="ChEBI" id="CHEBI:17865"/>
        <dbReference type="ChEBI" id="CHEBI:29985"/>
        <dbReference type="ChEBI" id="CHEBI:57427"/>
        <dbReference type="EC" id="2.6.1.42"/>
    </reaction>
</comment>
<comment type="pathway">
    <text evidence="2">Amino-acid biosynthesis; L-isoleucine biosynthesis; L-isoleucine from 2-oxobutanoate: step 4/4.</text>
</comment>
<dbReference type="CDD" id="cd01557">
    <property type="entry name" value="BCAT_beta_family"/>
    <property type="match status" value="1"/>
</dbReference>
<evidence type="ECO:0000256" key="3">
    <source>
        <dbReference type="ARBA" id="ARBA00004931"/>
    </source>
</evidence>
<evidence type="ECO:0000313" key="18">
    <source>
        <dbReference type="EMBL" id="TNH22731.1"/>
    </source>
</evidence>
<dbReference type="UniPathway" id="UPA00047">
    <property type="reaction ID" value="UER00058"/>
</dbReference>
<accession>A0A5C4QIE2</accession>
<evidence type="ECO:0000256" key="9">
    <source>
        <dbReference type="ARBA" id="ARBA00022898"/>
    </source>
</evidence>
<name>A0A5C4QIE2_9ACTN</name>
<dbReference type="AlphaFoldDB" id="A0A5C4QIE2"/>
<gene>
    <name evidence="18" type="ORF">FHG89_28485</name>
</gene>
<dbReference type="SUPFAM" id="SSF56752">
    <property type="entry name" value="D-aminoacid aminotransferase-like PLP-dependent enzymes"/>
    <property type="match status" value="1"/>
</dbReference>
<dbReference type="RefSeq" id="WP_139587536.1">
    <property type="nucleotide sequence ID" value="NZ_VDFY01000257.1"/>
</dbReference>
<dbReference type="GO" id="GO:0009099">
    <property type="term" value="P:L-valine biosynthetic process"/>
    <property type="evidence" value="ECO:0007669"/>
    <property type="project" value="UniProtKB-UniPathway"/>
</dbReference>
<dbReference type="InterPro" id="IPR005786">
    <property type="entry name" value="B_amino_transII"/>
</dbReference>
<dbReference type="EC" id="2.6.1.42" evidence="17"/>
<dbReference type="NCBIfam" id="NF009897">
    <property type="entry name" value="PRK13357.1"/>
    <property type="match status" value="1"/>
</dbReference>
<comment type="cofactor">
    <cofactor evidence="1 16">
        <name>pyridoxal 5'-phosphate</name>
        <dbReference type="ChEBI" id="CHEBI:597326"/>
    </cofactor>
</comment>
<evidence type="ECO:0000256" key="4">
    <source>
        <dbReference type="ARBA" id="ARBA00005072"/>
    </source>
</evidence>
<evidence type="ECO:0000256" key="10">
    <source>
        <dbReference type="ARBA" id="ARBA00023304"/>
    </source>
</evidence>
<feature type="modified residue" description="N6-(pyridoxal phosphate)lysine" evidence="14">
    <location>
        <position position="201"/>
    </location>
</feature>
<dbReference type="PANTHER" id="PTHR11825">
    <property type="entry name" value="SUBGROUP IIII AMINOTRANSFERASE"/>
    <property type="match status" value="1"/>
</dbReference>
<dbReference type="InterPro" id="IPR043132">
    <property type="entry name" value="BCAT-like_C"/>
</dbReference>
<keyword evidence="9 16" id="KW-0663">Pyridoxal phosphate</keyword>
<protein>
    <recommendedName>
        <fullName evidence="17">Branched-chain-amino-acid aminotransferase</fullName>
        <ecNumber evidence="17">2.6.1.42</ecNumber>
    </recommendedName>
</protein>
<proteinExistence type="inferred from homology"/>
<dbReference type="Gene3D" id="3.30.470.10">
    <property type="match status" value="1"/>
</dbReference>
<dbReference type="GO" id="GO:0052654">
    <property type="term" value="F:L-leucine-2-oxoglutarate transaminase activity"/>
    <property type="evidence" value="ECO:0007669"/>
    <property type="project" value="RHEA"/>
</dbReference>
<evidence type="ECO:0000256" key="1">
    <source>
        <dbReference type="ARBA" id="ARBA00001933"/>
    </source>
</evidence>
<keyword evidence="6 17" id="KW-0032">Aminotransferase</keyword>
<evidence type="ECO:0000256" key="11">
    <source>
        <dbReference type="ARBA" id="ARBA00048212"/>
    </source>
</evidence>
<evidence type="ECO:0000313" key="19">
    <source>
        <dbReference type="Proteomes" id="UP000306145"/>
    </source>
</evidence>
<evidence type="ECO:0000256" key="2">
    <source>
        <dbReference type="ARBA" id="ARBA00004824"/>
    </source>
</evidence>
<evidence type="ECO:0000256" key="5">
    <source>
        <dbReference type="ARBA" id="ARBA00009320"/>
    </source>
</evidence>
<dbReference type="GO" id="GO:0052655">
    <property type="term" value="F:L-valine-2-oxoglutarate transaminase activity"/>
    <property type="evidence" value="ECO:0007669"/>
    <property type="project" value="RHEA"/>
</dbReference>
<dbReference type="GO" id="GO:0009097">
    <property type="term" value="P:isoleucine biosynthetic process"/>
    <property type="evidence" value="ECO:0007669"/>
    <property type="project" value="UniProtKB-UniPathway"/>
</dbReference>
<dbReference type="OrthoDB" id="9804984at2"/>
<keyword evidence="10 17" id="KW-0100">Branched-chain amino acid biosynthesis</keyword>
<reference evidence="18 19" key="1">
    <citation type="submission" date="2019-06" db="EMBL/GenBank/DDBJ databases">
        <title>Micromonospora ordensis sp. nov., isolated from deep marine sediment.</title>
        <authorList>
            <person name="Veyisoglu A."/>
            <person name="Carro L."/>
            <person name="Klenk H.-P."/>
            <person name="Sahin N."/>
        </authorList>
    </citation>
    <scope>NUCLEOTIDE SEQUENCE [LARGE SCALE GENOMIC DNA]</scope>
    <source>
        <strain evidence="18 19">S2509</strain>
    </source>
</reference>
<evidence type="ECO:0000256" key="8">
    <source>
        <dbReference type="ARBA" id="ARBA00022679"/>
    </source>
</evidence>
<dbReference type="PROSITE" id="PS00770">
    <property type="entry name" value="AA_TRANSFER_CLASS_4"/>
    <property type="match status" value="1"/>
</dbReference>
<dbReference type="PIRSF" id="PIRSF006468">
    <property type="entry name" value="BCAT1"/>
    <property type="match status" value="1"/>
</dbReference>
<keyword evidence="8 17" id="KW-0808">Transferase</keyword>
<keyword evidence="7 17" id="KW-0028">Amino-acid biosynthesis</keyword>
<comment type="pathway">
    <text evidence="4">Amino-acid biosynthesis; L-leucine biosynthesis; L-leucine from 3-methyl-2-oxobutanoate: step 4/4.</text>
</comment>
<dbReference type="UniPathway" id="UPA00049">
    <property type="reaction ID" value="UER00062"/>
</dbReference>
<dbReference type="GO" id="GO:0009098">
    <property type="term" value="P:L-leucine biosynthetic process"/>
    <property type="evidence" value="ECO:0007669"/>
    <property type="project" value="UniProtKB-UniPathway"/>
</dbReference>
<comment type="caution">
    <text evidence="18">The sequence shown here is derived from an EMBL/GenBank/DDBJ whole genome shotgun (WGS) entry which is preliminary data.</text>
</comment>
<dbReference type="PANTHER" id="PTHR11825:SF44">
    <property type="entry name" value="BRANCHED-CHAIN-AMINO-ACID AMINOTRANSFERASE"/>
    <property type="match status" value="1"/>
</dbReference>
<comment type="pathway">
    <text evidence="3">Amino-acid biosynthesis; L-valine biosynthesis; L-valine from pyruvate: step 4/4.</text>
</comment>
<organism evidence="18 19">
    <name type="scientific">Micromonospora orduensis</name>
    <dbReference type="NCBI Taxonomy" id="1420891"/>
    <lineage>
        <taxon>Bacteria</taxon>
        <taxon>Bacillati</taxon>
        <taxon>Actinomycetota</taxon>
        <taxon>Actinomycetes</taxon>
        <taxon>Micromonosporales</taxon>
        <taxon>Micromonosporaceae</taxon>
        <taxon>Micromonospora</taxon>
    </lineage>
</organism>
<sequence>MTVDESLARFDRHLVTVSTEPAVTAAPPAFGTVFTDHMVTVRYHEQKGWHDARVEPFGPIPMSPAAAVLHYGQEIFEGLKAYRSADGDCLLFRPEAHARRFQESARRLSMPVVPAGLFLRAIAELLEVDRGWLPGGVETSLYLRPYLVATEAFLGVRPAREYLFAVIATPVGPVSPGSKPLTVWASETYSRAGAGGTGAAKCGGNYAGAHLAQAEAARAGCDQVVFLDSGHHQFVEEMAGMNLFFGYEGHLVTPTLTGTILPGVTRDSIIWLARDAGLDVVERPIALAEWQADAASGKLREVFACGTAATVAQIGMLRTAAGDFPVTAPGPMGAALRGRLLGIQYGRLPDPCGWTRRIGQLAAT</sequence>
<evidence type="ECO:0000256" key="16">
    <source>
        <dbReference type="RuleBase" id="RU004516"/>
    </source>
</evidence>
<keyword evidence="19" id="KW-1185">Reference proteome</keyword>
<dbReference type="InterPro" id="IPR036038">
    <property type="entry name" value="Aminotransferase-like"/>
</dbReference>
<dbReference type="UniPathway" id="UPA00048">
    <property type="reaction ID" value="UER00073"/>
</dbReference>
<comment type="similarity">
    <text evidence="5 15">Belongs to the class-IV pyridoxal-phosphate-dependent aminotransferase family.</text>
</comment>
<dbReference type="EMBL" id="VDFY01000257">
    <property type="protein sequence ID" value="TNH22731.1"/>
    <property type="molecule type" value="Genomic_DNA"/>
</dbReference>
<dbReference type="Gene3D" id="3.20.10.10">
    <property type="entry name" value="D-amino Acid Aminotransferase, subunit A, domain 2"/>
    <property type="match status" value="1"/>
</dbReference>
<dbReference type="NCBIfam" id="TIGR01123">
    <property type="entry name" value="ilvE_II"/>
    <property type="match status" value="1"/>
</dbReference>
<comment type="catalytic activity">
    <reaction evidence="11 17">
        <text>L-valine + 2-oxoglutarate = 3-methyl-2-oxobutanoate + L-glutamate</text>
        <dbReference type="Rhea" id="RHEA:24813"/>
        <dbReference type="ChEBI" id="CHEBI:11851"/>
        <dbReference type="ChEBI" id="CHEBI:16810"/>
        <dbReference type="ChEBI" id="CHEBI:29985"/>
        <dbReference type="ChEBI" id="CHEBI:57762"/>
        <dbReference type="EC" id="2.6.1.42"/>
    </reaction>
</comment>
<evidence type="ECO:0000256" key="13">
    <source>
        <dbReference type="ARBA" id="ARBA00049229"/>
    </source>
</evidence>
<evidence type="ECO:0000256" key="17">
    <source>
        <dbReference type="RuleBase" id="RU004517"/>
    </source>
</evidence>
<evidence type="ECO:0000256" key="7">
    <source>
        <dbReference type="ARBA" id="ARBA00022605"/>
    </source>
</evidence>
<evidence type="ECO:0000256" key="6">
    <source>
        <dbReference type="ARBA" id="ARBA00022576"/>
    </source>
</evidence>
<dbReference type="InterPro" id="IPR033939">
    <property type="entry name" value="BCAT_family"/>
</dbReference>
<dbReference type="InterPro" id="IPR018300">
    <property type="entry name" value="Aminotrans_IV_CS"/>
</dbReference>
<dbReference type="Proteomes" id="UP000306145">
    <property type="component" value="Unassembled WGS sequence"/>
</dbReference>
<evidence type="ECO:0000256" key="14">
    <source>
        <dbReference type="PIRSR" id="PIRSR006468-1"/>
    </source>
</evidence>
<evidence type="ECO:0000256" key="12">
    <source>
        <dbReference type="ARBA" id="ARBA00048798"/>
    </source>
</evidence>
<evidence type="ECO:0000256" key="15">
    <source>
        <dbReference type="RuleBase" id="RU004106"/>
    </source>
</evidence>
<dbReference type="Pfam" id="PF01063">
    <property type="entry name" value="Aminotran_4"/>
    <property type="match status" value="1"/>
</dbReference>
<dbReference type="InterPro" id="IPR043131">
    <property type="entry name" value="BCAT-like_N"/>
</dbReference>
<comment type="catalytic activity">
    <reaction evidence="12 17">
        <text>L-isoleucine + 2-oxoglutarate = (S)-3-methyl-2-oxopentanoate + L-glutamate</text>
        <dbReference type="Rhea" id="RHEA:24801"/>
        <dbReference type="ChEBI" id="CHEBI:16810"/>
        <dbReference type="ChEBI" id="CHEBI:29985"/>
        <dbReference type="ChEBI" id="CHEBI:35146"/>
        <dbReference type="ChEBI" id="CHEBI:58045"/>
        <dbReference type="EC" id="2.6.1.42"/>
    </reaction>
</comment>
<dbReference type="GO" id="GO:0052656">
    <property type="term" value="F:L-isoleucine-2-oxoglutarate transaminase activity"/>
    <property type="evidence" value="ECO:0007669"/>
    <property type="project" value="RHEA"/>
</dbReference>